<dbReference type="Pfam" id="PF05016">
    <property type="entry name" value="ParE_toxin"/>
    <property type="match status" value="1"/>
</dbReference>
<dbReference type="OrthoDB" id="516834at2"/>
<dbReference type="RefSeq" id="WP_036117799.1">
    <property type="nucleotide sequence ID" value="NZ_BMET01000008.1"/>
</dbReference>
<keyword evidence="1" id="KW-1277">Toxin-antitoxin system</keyword>
<proteinExistence type="inferred from homology"/>
<accession>A0A084TN68</accession>
<evidence type="ECO:0000256" key="1">
    <source>
        <dbReference type="ARBA" id="ARBA00022649"/>
    </source>
</evidence>
<dbReference type="STRING" id="1197477.IA57_00485"/>
<name>A0A084TN68_9FLAO</name>
<dbReference type="AlphaFoldDB" id="A0A084TN68"/>
<dbReference type="PIRSF" id="PIRSF029218">
    <property type="entry name" value="ParE"/>
    <property type="match status" value="1"/>
</dbReference>
<protein>
    <recommendedName>
        <fullName evidence="2">Toxin</fullName>
    </recommendedName>
</protein>
<organism evidence="3 4">
    <name type="scientific">Mangrovimonas yunxiaonensis</name>
    <dbReference type="NCBI Taxonomy" id="1197477"/>
    <lineage>
        <taxon>Bacteria</taxon>
        <taxon>Pseudomonadati</taxon>
        <taxon>Bacteroidota</taxon>
        <taxon>Flavobacteriia</taxon>
        <taxon>Flavobacteriales</taxon>
        <taxon>Flavobacteriaceae</taxon>
        <taxon>Mangrovimonas</taxon>
    </lineage>
</organism>
<sequence>MAKYKLTNEAKNDLIRIHHYGVKKFGMTQADKYFESFFEYFDIIAERPFFFESVDYIKKGYRRCVCGVDSIFYKVNENIVEIVTIVGRQDLNEKL</sequence>
<evidence type="ECO:0000313" key="3">
    <source>
        <dbReference type="EMBL" id="KFB02154.1"/>
    </source>
</evidence>
<reference evidence="3 4" key="1">
    <citation type="journal article" date="2014" name="Genome Announc.">
        <title>Draft Genome Sequence of the Algicidal Bacterium Mangrovimonas yunxiaonensis Strain LY01.</title>
        <authorList>
            <person name="Li Y."/>
            <person name="Zhu H."/>
            <person name="Li C."/>
            <person name="Zhang H."/>
            <person name="Chen Z."/>
            <person name="Zheng W."/>
            <person name="Xu H."/>
            <person name="Zheng T."/>
        </authorList>
    </citation>
    <scope>NUCLEOTIDE SEQUENCE [LARGE SCALE GENOMIC DNA]</scope>
    <source>
        <strain evidence="3 4">LY01</strain>
    </source>
</reference>
<dbReference type="InterPro" id="IPR007712">
    <property type="entry name" value="RelE/ParE_toxin"/>
</dbReference>
<dbReference type="InterPro" id="IPR028344">
    <property type="entry name" value="ParE1/4"/>
</dbReference>
<dbReference type="Gene3D" id="3.30.2310.20">
    <property type="entry name" value="RelE-like"/>
    <property type="match status" value="1"/>
</dbReference>
<comment type="caution">
    <text evidence="3">The sequence shown here is derived from an EMBL/GenBank/DDBJ whole genome shotgun (WGS) entry which is preliminary data.</text>
</comment>
<dbReference type="InterPro" id="IPR035093">
    <property type="entry name" value="RelE/ParE_toxin_dom_sf"/>
</dbReference>
<dbReference type="EMBL" id="JPFK01000002">
    <property type="protein sequence ID" value="KFB02154.1"/>
    <property type="molecule type" value="Genomic_DNA"/>
</dbReference>
<evidence type="ECO:0000256" key="2">
    <source>
        <dbReference type="PIRNR" id="PIRNR029218"/>
    </source>
</evidence>
<evidence type="ECO:0000313" key="4">
    <source>
        <dbReference type="Proteomes" id="UP000028521"/>
    </source>
</evidence>
<dbReference type="eggNOG" id="COG3668">
    <property type="taxonomic scope" value="Bacteria"/>
</dbReference>
<gene>
    <name evidence="3" type="ORF">IA57_00485</name>
</gene>
<reference evidence="4" key="2">
    <citation type="submission" date="2014-07" db="EMBL/GenBank/DDBJ databases">
        <title>Genome sequence of Mangrovimonas yunxiaonensis.</title>
        <authorList>
            <person name="Li Y."/>
            <person name="Zheng T."/>
        </authorList>
    </citation>
    <scope>NUCLEOTIDE SEQUENCE [LARGE SCALE GENOMIC DNA]</scope>
    <source>
        <strain evidence="4">LY01</strain>
    </source>
</reference>
<comment type="similarity">
    <text evidence="2">Belongs to the RelE toxin family.</text>
</comment>
<dbReference type="Proteomes" id="UP000028521">
    <property type="component" value="Unassembled WGS sequence"/>
</dbReference>
<keyword evidence="4" id="KW-1185">Reference proteome</keyword>